<dbReference type="RefSeq" id="XP_067759903.1">
    <property type="nucleotide sequence ID" value="XM_067903703.1"/>
</dbReference>
<feature type="region of interest" description="Disordered" evidence="1">
    <location>
        <begin position="329"/>
        <end position="359"/>
    </location>
</feature>
<dbReference type="KEGG" id="phet:94293780"/>
<evidence type="ECO:0000313" key="3">
    <source>
        <dbReference type="Proteomes" id="UP000674318"/>
    </source>
</evidence>
<feature type="region of interest" description="Disordered" evidence="1">
    <location>
        <begin position="567"/>
        <end position="618"/>
    </location>
</feature>
<evidence type="ECO:0000313" key="2">
    <source>
        <dbReference type="EMBL" id="KAG5511947.1"/>
    </source>
</evidence>
<feature type="region of interest" description="Disordered" evidence="1">
    <location>
        <begin position="1"/>
        <end position="35"/>
    </location>
</feature>
<gene>
    <name evidence="2" type="ORF">JKF63_07772</name>
</gene>
<feature type="compositionally biased region" description="Low complexity" evidence="1">
    <location>
        <begin position="1128"/>
        <end position="1178"/>
    </location>
</feature>
<feature type="region of interest" description="Disordered" evidence="1">
    <location>
        <begin position="192"/>
        <end position="217"/>
    </location>
</feature>
<reference evidence="2 3" key="1">
    <citation type="submission" date="2021-02" db="EMBL/GenBank/DDBJ databases">
        <title>Porcisia hertigi Genome sequencing and assembly.</title>
        <authorList>
            <person name="Almutairi H."/>
            <person name="Gatherer D."/>
        </authorList>
    </citation>
    <scope>NUCLEOTIDE SEQUENCE [LARGE SCALE GENOMIC DNA]</scope>
    <source>
        <strain evidence="2 3">C119</strain>
    </source>
</reference>
<feature type="compositionally biased region" description="Polar residues" evidence="1">
    <location>
        <begin position="1108"/>
        <end position="1120"/>
    </location>
</feature>
<feature type="region of interest" description="Disordered" evidence="1">
    <location>
        <begin position="1359"/>
        <end position="1386"/>
    </location>
</feature>
<feature type="compositionally biased region" description="Low complexity" evidence="1">
    <location>
        <begin position="192"/>
        <end position="201"/>
    </location>
</feature>
<dbReference type="EMBL" id="JAFJZO010000003">
    <property type="protein sequence ID" value="KAG5511947.1"/>
    <property type="molecule type" value="Genomic_DNA"/>
</dbReference>
<feature type="compositionally biased region" description="Basic and acidic residues" evidence="1">
    <location>
        <begin position="1297"/>
        <end position="1309"/>
    </location>
</feature>
<name>A0A836LLW6_9TRYP</name>
<sequence length="1861" mass="199400">MSSRDGCEASAAAEGEEASSTRPGARMPSRLDRDDVDFSNVAVAEAAAVPPARAECLPEHELTLIPHTQPDPTRDPRLPFAPATPKVELEKTCDDLDDSPAAPAASSSTGREELIDSDCDLESGDLCSLPESETAAWLLDSTGVPPTTVEAVQQDPPCSPTSTEVKTLEAPLSLVTSNEKCPAMELLAESRLSVASSSSSPPREPSSARHSDDGNDMTSAAAALVERVRKQEQTGCGNAVVTMPSIVDPNETGEVVEDSGEQVVWQAATMPIASPAVVVTASARPASQPNSSWCLSSQYPCVEDAATERAVTPDSALCSSVEALEDEVKQAPWARASPESSAVLGGSPEGRDADSAMSGTDTLEDVISTADGDCAIERKVECVDPYSATNFDGPLTSVAADAATRSEEVVEEAAQDEQPAPLLPPPQQQQQHKTSIPHAAGAMATENSPVGCYLPSDPMLAPVSAPHTEAPAVPLAAMKGGGHLSRDISSPESRLNDIIDNAEPQRGDGVADGTARGATRARRTISVTATPPLSAVHTANVWRSPPQPSPQNSMRHHRNELCDVEPQRTTRLSSPRNANEHARGNLTVWQPRSLAYGDSGDDRPVRQQATPPAAAPLSGPTAVDVVGRFVMEQRRIIADAPLRELVELEREGRSAVTLNMLQGRETLLQKEAVAFSVLSLVPLRAPEVNAAAATSRREGGGNLAAAPRRTRVPPLPPSPLSPAAPALPSRSSAASVLATLTTPPAMSFEKVERQLQTRRLSGSVSLDIVSAALFADELLKRDVVETAEVSARTMLQRLCQCDADALNPSSILVQETLARQRLEAMQKLDHQRTRLLNISPVAEALELLNIGRELALCCVEEDNSRREVIEKAEHLGRMRLRELHWRGLAARLRQRELLQASMDVALRSAIEDTVFDETQEREELRVEAIREMTALLESRSGTVVRNHAHRRHCQRQQQQQKEQESAGGVAQPQSHPEGAKSTHQSGGAGDRVVTEPTAAKENRAPPGDDDDDSCCELVEEVVSDLESGVDAGVSEAVEQPMKSATSQTVSSAFTLSSATTSASFSPSISATRLHQHMEVAATVTGAATAATSPALVLDDTPAFFEWNPTSNSASSHSTRWNALKAHAESSSQQEQQQQQQPTWTSSPSPHWTNLTTLTTTVTGDTTSSGPASSGGSAPHTKQRSLDIQLSINTTPDNRRSLTTVLPTEEEQQQLLKGHERVNAAEVSALLHALQCTKATVRNRHLASRRAELAVREGSTAQDGDDDSHAMSAENRDGCVAQGPSKLPRPLSRTRQHQVNDADKEIDTSHRPRRRSHSRHVSATRPERPLMTRHTIPCSLRSSPLRSYAALMLKYSPQREPGATSRLLPAEAASVSSPTPLSMSSPRPYADGDVYAYDPQHTRHSGPARWATFKTHHDDGAPWEASPLNDIGNEEGVGRAEAMPDSHAGNCICTPSSAGESMLLTAAPEAFPARCHRTPSHVPSAATLPFDPAPATASTHSRQPLVLEVITDRRMTQSSVAADVTVSTMSSSTGVSETPTRTRPTHAYATPTAAWIRHVQQQKIVRCVKTGGSADGGGGGSEGTLHASSEASPTNVDVARHVNVDQYSCSRRRWGHAEGHTAHHVGASPAPLLITRLPLERGPGVWMSSPRNTHSGVHLVATTSPPRARPAPKTLAEAFSLAARRGEVVHLPTTVAELLHVPQHTHLSCASPAAVAVSPLRRPSEKAVGDRHALRQRTTPYNYVDVFYKDGIKSQSRGAAVRRDEIRANVSDSFEYPHCRSQPARAPSAASDMLHESYGWWRGGGDEEETPPDPLVDSDERYFDDDSSAFLARLAAITTGGGRHRTVERCFHQQRQARRGAT</sequence>
<feature type="region of interest" description="Disordered" evidence="1">
    <location>
        <begin position="1570"/>
        <end position="1592"/>
    </location>
</feature>
<feature type="compositionally biased region" description="Gly residues" evidence="1">
    <location>
        <begin position="1572"/>
        <end position="1581"/>
    </location>
</feature>
<dbReference type="GeneID" id="94293780"/>
<feature type="region of interest" description="Disordered" evidence="1">
    <location>
        <begin position="1108"/>
        <end position="1183"/>
    </location>
</feature>
<feature type="compositionally biased region" description="Low complexity" evidence="1">
    <location>
        <begin position="99"/>
        <end position="108"/>
    </location>
</feature>
<feature type="compositionally biased region" description="Low complexity" evidence="1">
    <location>
        <begin position="1373"/>
        <end position="1386"/>
    </location>
</feature>
<feature type="region of interest" description="Disordered" evidence="1">
    <location>
        <begin position="59"/>
        <end position="116"/>
    </location>
</feature>
<feature type="compositionally biased region" description="Pro residues" evidence="1">
    <location>
        <begin position="713"/>
        <end position="722"/>
    </location>
</feature>
<feature type="compositionally biased region" description="Basic residues" evidence="1">
    <location>
        <begin position="1310"/>
        <end position="1321"/>
    </location>
</feature>
<feature type="compositionally biased region" description="Low complexity" evidence="1">
    <location>
        <begin position="507"/>
        <end position="518"/>
    </location>
</feature>
<proteinExistence type="predicted"/>
<feature type="region of interest" description="Disordered" evidence="1">
    <location>
        <begin position="1250"/>
        <end position="1332"/>
    </location>
</feature>
<dbReference type="Proteomes" id="UP000674318">
    <property type="component" value="Chromosome 3"/>
</dbReference>
<evidence type="ECO:0000256" key="1">
    <source>
        <dbReference type="SAM" id="MobiDB-lite"/>
    </source>
</evidence>
<comment type="caution">
    <text evidence="2">The sequence shown here is derived from an EMBL/GenBank/DDBJ whole genome shotgun (WGS) entry which is preliminary data.</text>
</comment>
<organism evidence="2 3">
    <name type="scientific">Porcisia hertigi</name>
    <dbReference type="NCBI Taxonomy" id="2761500"/>
    <lineage>
        <taxon>Eukaryota</taxon>
        <taxon>Discoba</taxon>
        <taxon>Euglenozoa</taxon>
        <taxon>Kinetoplastea</taxon>
        <taxon>Metakinetoplastina</taxon>
        <taxon>Trypanosomatida</taxon>
        <taxon>Trypanosomatidae</taxon>
        <taxon>Leishmaniinae</taxon>
        <taxon>Porcisia</taxon>
    </lineage>
</organism>
<protein>
    <submittedName>
        <fullName evidence="2">Uncharacterized protein</fullName>
    </submittedName>
</protein>
<dbReference type="OrthoDB" id="267786at2759"/>
<accession>A0A836LLW6</accession>
<keyword evidence="3" id="KW-1185">Reference proteome</keyword>
<feature type="region of interest" description="Disordered" evidence="1">
    <location>
        <begin position="402"/>
        <end position="431"/>
    </location>
</feature>
<feature type="region of interest" description="Disordered" evidence="1">
    <location>
        <begin position="502"/>
        <end position="522"/>
    </location>
</feature>
<feature type="region of interest" description="Disordered" evidence="1">
    <location>
        <begin position="940"/>
        <end position="1014"/>
    </location>
</feature>
<feature type="region of interest" description="Disordered" evidence="1">
    <location>
        <begin position="692"/>
        <end position="728"/>
    </location>
</feature>